<accession>B2W454</accession>
<organism evidence="8 9">
    <name type="scientific">Pyrenophora tritici-repentis (strain Pt-1C-BFP)</name>
    <name type="common">Wheat tan spot fungus</name>
    <name type="synonym">Drechslera tritici-repentis</name>
    <dbReference type="NCBI Taxonomy" id="426418"/>
    <lineage>
        <taxon>Eukaryota</taxon>
        <taxon>Fungi</taxon>
        <taxon>Dikarya</taxon>
        <taxon>Ascomycota</taxon>
        <taxon>Pezizomycotina</taxon>
        <taxon>Dothideomycetes</taxon>
        <taxon>Pleosporomycetidae</taxon>
        <taxon>Pleosporales</taxon>
        <taxon>Pleosporineae</taxon>
        <taxon>Pleosporaceae</taxon>
        <taxon>Pyrenophora</taxon>
    </lineage>
</organism>
<keyword evidence="2 6" id="KW-0812">Transmembrane</keyword>
<dbReference type="GO" id="GO:0016020">
    <property type="term" value="C:membrane"/>
    <property type="evidence" value="ECO:0007669"/>
    <property type="project" value="UniProtKB-SubCell"/>
</dbReference>
<feature type="region of interest" description="Disordered" evidence="5">
    <location>
        <begin position="105"/>
        <end position="161"/>
    </location>
</feature>
<dbReference type="PANTHER" id="PTHR15549:SF26">
    <property type="entry name" value="AXIAL BUDDING PATTERN PROTEIN 2-RELATED"/>
    <property type="match status" value="1"/>
</dbReference>
<feature type="compositionally biased region" description="Low complexity" evidence="5">
    <location>
        <begin position="105"/>
        <end position="157"/>
    </location>
</feature>
<dbReference type="GeneID" id="6343504"/>
<proteinExistence type="predicted"/>
<evidence type="ECO:0000256" key="7">
    <source>
        <dbReference type="SAM" id="SignalP"/>
    </source>
</evidence>
<evidence type="ECO:0000313" key="8">
    <source>
        <dbReference type="EMBL" id="EDU48161.1"/>
    </source>
</evidence>
<evidence type="ECO:0000256" key="3">
    <source>
        <dbReference type="ARBA" id="ARBA00022989"/>
    </source>
</evidence>
<evidence type="ECO:0000313" key="9">
    <source>
        <dbReference type="Proteomes" id="UP000001471"/>
    </source>
</evidence>
<dbReference type="STRING" id="426418.B2W454"/>
<dbReference type="GO" id="GO:0071944">
    <property type="term" value="C:cell periphery"/>
    <property type="evidence" value="ECO:0007669"/>
    <property type="project" value="UniProtKB-ARBA"/>
</dbReference>
<evidence type="ECO:0000256" key="5">
    <source>
        <dbReference type="SAM" id="MobiDB-lite"/>
    </source>
</evidence>
<dbReference type="InParanoid" id="B2W454"/>
<keyword evidence="3 6" id="KW-1133">Transmembrane helix</keyword>
<dbReference type="PANTHER" id="PTHR15549">
    <property type="entry name" value="PAIRED IMMUNOGLOBULIN-LIKE TYPE 2 RECEPTOR"/>
    <property type="match status" value="1"/>
</dbReference>
<evidence type="ECO:0000256" key="1">
    <source>
        <dbReference type="ARBA" id="ARBA00004167"/>
    </source>
</evidence>
<keyword evidence="7" id="KW-0732">Signal</keyword>
<keyword evidence="4 6" id="KW-0472">Membrane</keyword>
<feature type="chain" id="PRO_5002784512" evidence="7">
    <location>
        <begin position="20"/>
        <end position="273"/>
    </location>
</feature>
<feature type="signal peptide" evidence="7">
    <location>
        <begin position="1"/>
        <end position="19"/>
    </location>
</feature>
<dbReference type="AlphaFoldDB" id="B2W454"/>
<dbReference type="HOGENOM" id="CLU_924839_0_0_1"/>
<reference evidence="9" key="1">
    <citation type="journal article" date="2013" name="G3 (Bethesda)">
        <title>Comparative genomics of a plant-pathogenic fungus, Pyrenophora tritici-repentis, reveals transduplication and the impact of repeat elements on pathogenicity and population divergence.</title>
        <authorList>
            <person name="Manning V.A."/>
            <person name="Pandelova I."/>
            <person name="Dhillon B."/>
            <person name="Wilhelm L.J."/>
            <person name="Goodwin S.B."/>
            <person name="Berlin A.M."/>
            <person name="Figueroa M."/>
            <person name="Freitag M."/>
            <person name="Hane J.K."/>
            <person name="Henrissat B."/>
            <person name="Holman W.H."/>
            <person name="Kodira C.D."/>
            <person name="Martin J."/>
            <person name="Oliver R.P."/>
            <person name="Robbertse B."/>
            <person name="Schackwitz W."/>
            <person name="Schwartz D.C."/>
            <person name="Spatafora J.W."/>
            <person name="Turgeon B.G."/>
            <person name="Yandava C."/>
            <person name="Young S."/>
            <person name="Zhou S."/>
            <person name="Zeng Q."/>
            <person name="Grigoriev I.V."/>
            <person name="Ma L.-J."/>
            <person name="Ciuffetti L.M."/>
        </authorList>
    </citation>
    <scope>NUCLEOTIDE SEQUENCE [LARGE SCALE GENOMIC DNA]</scope>
    <source>
        <strain evidence="9">Pt-1C-BFP</strain>
    </source>
</reference>
<evidence type="ECO:0000256" key="2">
    <source>
        <dbReference type="ARBA" id="ARBA00022692"/>
    </source>
</evidence>
<evidence type="ECO:0000256" key="6">
    <source>
        <dbReference type="SAM" id="Phobius"/>
    </source>
</evidence>
<dbReference type="OMA" id="TEWIIND"/>
<dbReference type="InterPro" id="IPR051694">
    <property type="entry name" value="Immunoregulatory_rcpt-like"/>
</dbReference>
<feature type="transmembrane region" description="Helical" evidence="6">
    <location>
        <begin position="175"/>
        <end position="196"/>
    </location>
</feature>
<dbReference type="EMBL" id="DS231618">
    <property type="protein sequence ID" value="EDU48161.1"/>
    <property type="molecule type" value="Genomic_DNA"/>
</dbReference>
<gene>
    <name evidence="8" type="ORF">PTRG_05254</name>
</gene>
<dbReference type="OrthoDB" id="5390143at2759"/>
<dbReference type="Proteomes" id="UP000001471">
    <property type="component" value="Unassembled WGS sequence"/>
</dbReference>
<protein>
    <submittedName>
        <fullName evidence="8">Uncharacterized protein</fullName>
    </submittedName>
</protein>
<dbReference type="KEGG" id="ptrr:6343504"/>
<sequence length="273" mass="28796">MGCLAAYTLVTGLFTHVSGLMIFTNPPPFGTTGDFSNSPTYDAGTIVNVGWTPGEDGGGVSLVLKNLEISNLFYLSLFQEGKGGGDSSSRYFYIEESRAGDIASSSSSVMFPTSTSTSQAASSTGTPAPTQTSSPESSTPSNTETTSIPTSSATTAPNLSTQATSPAAFPLAAKIGLGVGIPVALILGLAAGWFLFRRQRHEKNDVMPEYAVHEVHVPMTQYKSYDNASHHGSDMNVTEAPAHSPVELAQGYYAWKSQAQSKSETPAIVRYEM</sequence>
<evidence type="ECO:0000256" key="4">
    <source>
        <dbReference type="ARBA" id="ARBA00023136"/>
    </source>
</evidence>
<name>B2W454_PYRTR</name>
<comment type="subcellular location">
    <subcellularLocation>
        <location evidence="1">Membrane</location>
        <topology evidence="1">Single-pass membrane protein</topology>
    </subcellularLocation>
</comment>